<dbReference type="CDD" id="cd22029">
    <property type="entry name" value="HMG-box_SoxC"/>
    <property type="match status" value="1"/>
</dbReference>
<evidence type="ECO:0000259" key="6">
    <source>
        <dbReference type="PROSITE" id="PS50118"/>
    </source>
</evidence>
<feature type="DNA-binding region" description="HMG box" evidence="4">
    <location>
        <begin position="49"/>
        <end position="117"/>
    </location>
</feature>
<feature type="compositionally biased region" description="Low complexity" evidence="5">
    <location>
        <begin position="280"/>
        <end position="299"/>
    </location>
</feature>
<dbReference type="Pfam" id="PF00505">
    <property type="entry name" value="HMG_box"/>
    <property type="match status" value="1"/>
</dbReference>
<proteinExistence type="predicted"/>
<keyword evidence="8" id="KW-1185">Reference proteome</keyword>
<comment type="caution">
    <text evidence="7">The sequence shown here is derived from an EMBL/GenBank/DDBJ whole genome shotgun (WGS) entry which is preliminary data.</text>
</comment>
<evidence type="ECO:0000313" key="8">
    <source>
        <dbReference type="Proteomes" id="UP000708208"/>
    </source>
</evidence>
<dbReference type="GO" id="GO:0001228">
    <property type="term" value="F:DNA-binding transcription activator activity, RNA polymerase II-specific"/>
    <property type="evidence" value="ECO:0007669"/>
    <property type="project" value="TreeGrafter"/>
</dbReference>
<dbReference type="SMART" id="SM00398">
    <property type="entry name" value="HMG"/>
    <property type="match status" value="1"/>
</dbReference>
<dbReference type="GO" id="GO:0030182">
    <property type="term" value="P:neuron differentiation"/>
    <property type="evidence" value="ECO:0007669"/>
    <property type="project" value="TreeGrafter"/>
</dbReference>
<dbReference type="InterPro" id="IPR009071">
    <property type="entry name" value="HMG_box_dom"/>
</dbReference>
<dbReference type="PROSITE" id="PS50118">
    <property type="entry name" value="HMG_BOX_2"/>
    <property type="match status" value="1"/>
</dbReference>
<feature type="domain" description="HMG box" evidence="6">
    <location>
        <begin position="49"/>
        <end position="117"/>
    </location>
</feature>
<sequence length="464" mass="50898">MIPLVGSSSGGGNRRGGKQEVFGSQKVDKSSATPYSDATQTKKHPPNHIKRPMNAFMVWSQIERRKICEKSPDTHNAEISKQLGMQWRKLSEEERKPYIEEAERLRILHSQEYPDYKYRPKKRAKSGSSDNSFSPSPAKTPKKVMDRSQGKSHGSTSMTSNVGTPKKKGSTPRKSNTKLPLPCQSPGISSTFETPKKQTMSNKNFSNRFSISSPGSPPCNRISVVTSTITTPPDASHFNTRLTIDRQFKKSIKQNGDSITHLTLPLAKVPASPSSLTPDSPESASMYEEESSMSSTSTAAGQTQNAIGIKGTIPDTSRRSLHAVLEAIPGLQKLVAVEDIIPGSPDMPMYASPVIHDSVRVKVEQVATLEDDDIFSGVSHSENGLDGMGSLDDLFQLPTDDFKIEPISDEDVGLDLPDDAIVDPCITEDPMDPWRSIQWDQPITSVSLDFNFSTTSNLDSNLYL</sequence>
<dbReference type="GO" id="GO:0000122">
    <property type="term" value="P:negative regulation of transcription by RNA polymerase II"/>
    <property type="evidence" value="ECO:0007669"/>
    <property type="project" value="TreeGrafter"/>
</dbReference>
<feature type="region of interest" description="Disordered" evidence="5">
    <location>
        <begin position="269"/>
        <end position="303"/>
    </location>
</feature>
<evidence type="ECO:0000256" key="5">
    <source>
        <dbReference type="SAM" id="MobiDB-lite"/>
    </source>
</evidence>
<gene>
    <name evidence="7" type="ORF">AFUS01_LOCUS1381</name>
</gene>
<dbReference type="EMBL" id="CAJVCH010007643">
    <property type="protein sequence ID" value="CAG7661313.1"/>
    <property type="molecule type" value="Genomic_DNA"/>
</dbReference>
<dbReference type="OrthoDB" id="6247875at2759"/>
<dbReference type="AlphaFoldDB" id="A0A8J2NJB2"/>
<evidence type="ECO:0000256" key="3">
    <source>
        <dbReference type="ARBA" id="ARBA00023242"/>
    </source>
</evidence>
<evidence type="ECO:0000256" key="2">
    <source>
        <dbReference type="ARBA" id="ARBA00023125"/>
    </source>
</evidence>
<keyword evidence="3 4" id="KW-0539">Nucleus</keyword>
<evidence type="ECO:0000256" key="1">
    <source>
        <dbReference type="ARBA" id="ARBA00004123"/>
    </source>
</evidence>
<dbReference type="GO" id="GO:0007420">
    <property type="term" value="P:brain development"/>
    <property type="evidence" value="ECO:0007669"/>
    <property type="project" value="TreeGrafter"/>
</dbReference>
<dbReference type="PANTHER" id="PTHR10270">
    <property type="entry name" value="SOX TRANSCRIPTION FACTOR"/>
    <property type="match status" value="1"/>
</dbReference>
<name>A0A8J2NJB2_9HEXA</name>
<dbReference type="PANTHER" id="PTHR10270:SF323">
    <property type="entry name" value="TRANSCRIPTION FACTOR SOX-14-RELATED"/>
    <property type="match status" value="1"/>
</dbReference>
<feature type="compositionally biased region" description="Polar residues" evidence="5">
    <location>
        <begin position="30"/>
        <end position="39"/>
    </location>
</feature>
<comment type="subcellular location">
    <subcellularLocation>
        <location evidence="1">Nucleus</location>
    </subcellularLocation>
</comment>
<keyword evidence="2 4" id="KW-0238">DNA-binding</keyword>
<evidence type="ECO:0000256" key="4">
    <source>
        <dbReference type="PROSITE-ProRule" id="PRU00267"/>
    </source>
</evidence>
<feature type="compositionally biased region" description="Basic residues" evidence="5">
    <location>
        <begin position="41"/>
        <end position="51"/>
    </location>
</feature>
<feature type="compositionally biased region" description="Polar residues" evidence="5">
    <location>
        <begin position="151"/>
        <end position="163"/>
    </location>
</feature>
<dbReference type="FunFam" id="1.10.30.10:FF:000002">
    <property type="entry name" value="transcription factor Sox-2"/>
    <property type="match status" value="1"/>
</dbReference>
<dbReference type="GO" id="GO:0000978">
    <property type="term" value="F:RNA polymerase II cis-regulatory region sequence-specific DNA binding"/>
    <property type="evidence" value="ECO:0007669"/>
    <property type="project" value="TreeGrafter"/>
</dbReference>
<feature type="region of interest" description="Disordered" evidence="5">
    <location>
        <begin position="114"/>
        <end position="217"/>
    </location>
</feature>
<dbReference type="Proteomes" id="UP000708208">
    <property type="component" value="Unassembled WGS sequence"/>
</dbReference>
<feature type="compositionally biased region" description="Low complexity" evidence="5">
    <location>
        <begin position="126"/>
        <end position="136"/>
    </location>
</feature>
<organism evidence="7 8">
    <name type="scientific">Allacma fusca</name>
    <dbReference type="NCBI Taxonomy" id="39272"/>
    <lineage>
        <taxon>Eukaryota</taxon>
        <taxon>Metazoa</taxon>
        <taxon>Ecdysozoa</taxon>
        <taxon>Arthropoda</taxon>
        <taxon>Hexapoda</taxon>
        <taxon>Collembola</taxon>
        <taxon>Symphypleona</taxon>
        <taxon>Sminthuridae</taxon>
        <taxon>Allacma</taxon>
    </lineage>
</organism>
<dbReference type="InterPro" id="IPR050140">
    <property type="entry name" value="SRY-related_HMG-box_TF-like"/>
</dbReference>
<protein>
    <recommendedName>
        <fullName evidence="6">HMG box domain-containing protein</fullName>
    </recommendedName>
</protein>
<reference evidence="7" key="1">
    <citation type="submission" date="2021-06" db="EMBL/GenBank/DDBJ databases">
        <authorList>
            <person name="Hodson N. C."/>
            <person name="Mongue J. A."/>
            <person name="Jaron S. K."/>
        </authorList>
    </citation>
    <scope>NUCLEOTIDE SEQUENCE</scope>
</reference>
<dbReference type="GO" id="GO:0005634">
    <property type="term" value="C:nucleus"/>
    <property type="evidence" value="ECO:0007669"/>
    <property type="project" value="UniProtKB-SubCell"/>
</dbReference>
<feature type="compositionally biased region" description="Polar residues" evidence="5">
    <location>
        <begin position="186"/>
        <end position="214"/>
    </location>
</feature>
<feature type="region of interest" description="Disordered" evidence="5">
    <location>
        <begin position="1"/>
        <end position="52"/>
    </location>
</feature>
<accession>A0A8J2NJB2</accession>
<evidence type="ECO:0000313" key="7">
    <source>
        <dbReference type="EMBL" id="CAG7661313.1"/>
    </source>
</evidence>